<evidence type="ECO:0000256" key="2">
    <source>
        <dbReference type="SAM" id="SignalP"/>
    </source>
</evidence>
<sequence>MKKMVAIASGLAAGLAATSVGAQAANAATTPEPAPSLPKAQDVVSPVIKRGSKIYVVVQDTQKQVVPVYNQDGEKISGHVMMGTHHIAQSVKKVNGKKIVKINGRQWLNVSDVTKE</sequence>
<proteinExistence type="predicted"/>
<feature type="compositionally biased region" description="Low complexity" evidence="1">
    <location>
        <begin position="22"/>
        <end position="31"/>
    </location>
</feature>
<comment type="caution">
    <text evidence="3">The sequence shown here is derived from an EMBL/GenBank/DDBJ whole genome shotgun (WGS) entry which is preliminary data.</text>
</comment>
<keyword evidence="4" id="KW-1185">Reference proteome</keyword>
<protein>
    <recommendedName>
        <fullName evidence="5">Surface layer protein A domain-containing protein</fullName>
    </recommendedName>
</protein>
<dbReference type="AlphaFoldDB" id="A0A0R1UHB1"/>
<evidence type="ECO:0000313" key="4">
    <source>
        <dbReference type="Proteomes" id="UP000051036"/>
    </source>
</evidence>
<dbReference type="RefSeq" id="WP_057798621.1">
    <property type="nucleotide sequence ID" value="NZ_AZFM01000014.1"/>
</dbReference>
<feature type="region of interest" description="Disordered" evidence="1">
    <location>
        <begin position="22"/>
        <end position="42"/>
    </location>
</feature>
<evidence type="ECO:0000256" key="1">
    <source>
        <dbReference type="SAM" id="MobiDB-lite"/>
    </source>
</evidence>
<dbReference type="Proteomes" id="UP000051036">
    <property type="component" value="Unassembled WGS sequence"/>
</dbReference>
<accession>A0A0R1UHB1</accession>
<feature type="chain" id="PRO_5006411754" description="Surface layer protein A domain-containing protein" evidence="2">
    <location>
        <begin position="25"/>
        <end position="116"/>
    </location>
</feature>
<dbReference type="EMBL" id="AZFM01000014">
    <property type="protein sequence ID" value="KRL90197.1"/>
    <property type="molecule type" value="Genomic_DNA"/>
</dbReference>
<dbReference type="PATRIC" id="fig|1423763.3.peg.389"/>
<reference evidence="3 4" key="1">
    <citation type="journal article" date="2015" name="Genome Announc.">
        <title>Expanding the biotechnology potential of lactobacilli through comparative genomics of 213 strains and associated genera.</title>
        <authorList>
            <person name="Sun Z."/>
            <person name="Harris H.M."/>
            <person name="McCann A."/>
            <person name="Guo C."/>
            <person name="Argimon S."/>
            <person name="Zhang W."/>
            <person name="Yang X."/>
            <person name="Jeffery I.B."/>
            <person name="Cooney J.C."/>
            <person name="Kagawa T.F."/>
            <person name="Liu W."/>
            <person name="Song Y."/>
            <person name="Salvetti E."/>
            <person name="Wrobel A."/>
            <person name="Rasinkangas P."/>
            <person name="Parkhill J."/>
            <person name="Rea M.C."/>
            <person name="O'Sullivan O."/>
            <person name="Ritari J."/>
            <person name="Douillard F.P."/>
            <person name="Paul Ross R."/>
            <person name="Yang R."/>
            <person name="Briner A.E."/>
            <person name="Felis G.E."/>
            <person name="de Vos W.M."/>
            <person name="Barrangou R."/>
            <person name="Klaenhammer T.R."/>
            <person name="Caufield P.W."/>
            <person name="Cui Y."/>
            <person name="Zhang H."/>
            <person name="O'Toole P.W."/>
        </authorList>
    </citation>
    <scope>NUCLEOTIDE SEQUENCE [LARGE SCALE GENOMIC DNA]</scope>
    <source>
        <strain evidence="3 4">DSM 16043</strain>
    </source>
</reference>
<evidence type="ECO:0000313" key="3">
    <source>
        <dbReference type="EMBL" id="KRL90197.1"/>
    </source>
</evidence>
<gene>
    <name evidence="3" type="ORF">FC46_GL000385</name>
</gene>
<name>A0A0R1UHB1_9LACO</name>
<keyword evidence="2" id="KW-0732">Signal</keyword>
<feature type="signal peptide" evidence="2">
    <location>
        <begin position="1"/>
        <end position="24"/>
    </location>
</feature>
<organism evidence="3 4">
    <name type="scientific">Lactobacillus kalixensis DSM 16043</name>
    <dbReference type="NCBI Taxonomy" id="1423763"/>
    <lineage>
        <taxon>Bacteria</taxon>
        <taxon>Bacillati</taxon>
        <taxon>Bacillota</taxon>
        <taxon>Bacilli</taxon>
        <taxon>Lactobacillales</taxon>
        <taxon>Lactobacillaceae</taxon>
        <taxon>Lactobacillus</taxon>
    </lineage>
</organism>
<evidence type="ECO:0008006" key="5">
    <source>
        <dbReference type="Google" id="ProtNLM"/>
    </source>
</evidence>